<feature type="domain" description="F-box" evidence="2">
    <location>
        <begin position="227"/>
        <end position="263"/>
    </location>
</feature>
<dbReference type="Gene3D" id="6.10.140.2040">
    <property type="match status" value="1"/>
</dbReference>
<dbReference type="Gene3D" id="1.20.1280.50">
    <property type="match status" value="1"/>
</dbReference>
<dbReference type="OrthoDB" id="3219396at2759"/>
<dbReference type="EMBL" id="JAGPXC010000012">
    <property type="protein sequence ID" value="KAH6645174.1"/>
    <property type="molecule type" value="Genomic_DNA"/>
</dbReference>
<dbReference type="SMART" id="SM00256">
    <property type="entry name" value="FBOX"/>
    <property type="match status" value="1"/>
</dbReference>
<dbReference type="Proteomes" id="UP000758603">
    <property type="component" value="Unassembled WGS sequence"/>
</dbReference>
<accession>A0A9P8RFQ3</accession>
<dbReference type="AlphaFoldDB" id="A0A9P8RFQ3"/>
<dbReference type="Pfam" id="PF12937">
    <property type="entry name" value="F-box-like"/>
    <property type="match status" value="1"/>
</dbReference>
<dbReference type="GeneID" id="70129951"/>
<feature type="region of interest" description="Disordered" evidence="1">
    <location>
        <begin position="167"/>
        <end position="193"/>
    </location>
</feature>
<feature type="region of interest" description="Disordered" evidence="1">
    <location>
        <begin position="1"/>
        <end position="22"/>
    </location>
</feature>
<feature type="compositionally biased region" description="Low complexity" evidence="1">
    <location>
        <begin position="58"/>
        <end position="70"/>
    </location>
</feature>
<feature type="compositionally biased region" description="Basic and acidic residues" evidence="1">
    <location>
        <begin position="13"/>
        <end position="22"/>
    </location>
</feature>
<organism evidence="3 4">
    <name type="scientific">Truncatella angustata</name>
    <dbReference type="NCBI Taxonomy" id="152316"/>
    <lineage>
        <taxon>Eukaryota</taxon>
        <taxon>Fungi</taxon>
        <taxon>Dikarya</taxon>
        <taxon>Ascomycota</taxon>
        <taxon>Pezizomycotina</taxon>
        <taxon>Sordariomycetes</taxon>
        <taxon>Xylariomycetidae</taxon>
        <taxon>Amphisphaeriales</taxon>
        <taxon>Sporocadaceae</taxon>
        <taxon>Truncatella</taxon>
    </lineage>
</organism>
<comment type="caution">
    <text evidence="3">The sequence shown here is derived from an EMBL/GenBank/DDBJ whole genome shotgun (WGS) entry which is preliminary data.</text>
</comment>
<evidence type="ECO:0000313" key="3">
    <source>
        <dbReference type="EMBL" id="KAH6645174.1"/>
    </source>
</evidence>
<name>A0A9P8RFQ3_9PEZI</name>
<gene>
    <name evidence="3" type="ORF">BKA67DRAFT_542153</name>
</gene>
<dbReference type="InterPro" id="IPR001810">
    <property type="entry name" value="F-box_dom"/>
</dbReference>
<feature type="compositionally biased region" description="Low complexity" evidence="1">
    <location>
        <begin position="167"/>
        <end position="184"/>
    </location>
</feature>
<dbReference type="PROSITE" id="PS50181">
    <property type="entry name" value="FBOX"/>
    <property type="match status" value="1"/>
</dbReference>
<reference evidence="3" key="1">
    <citation type="journal article" date="2021" name="Nat. Commun.">
        <title>Genetic determinants of endophytism in the Arabidopsis root mycobiome.</title>
        <authorList>
            <person name="Mesny F."/>
            <person name="Miyauchi S."/>
            <person name="Thiergart T."/>
            <person name="Pickel B."/>
            <person name="Atanasova L."/>
            <person name="Karlsson M."/>
            <person name="Huettel B."/>
            <person name="Barry K.W."/>
            <person name="Haridas S."/>
            <person name="Chen C."/>
            <person name="Bauer D."/>
            <person name="Andreopoulos W."/>
            <person name="Pangilinan J."/>
            <person name="LaButti K."/>
            <person name="Riley R."/>
            <person name="Lipzen A."/>
            <person name="Clum A."/>
            <person name="Drula E."/>
            <person name="Henrissat B."/>
            <person name="Kohler A."/>
            <person name="Grigoriev I.V."/>
            <person name="Martin F.M."/>
            <person name="Hacquard S."/>
        </authorList>
    </citation>
    <scope>NUCLEOTIDE SEQUENCE</scope>
    <source>
        <strain evidence="3">MPI-SDFR-AT-0073</strain>
    </source>
</reference>
<keyword evidence="4" id="KW-1185">Reference proteome</keyword>
<evidence type="ECO:0000313" key="4">
    <source>
        <dbReference type="Proteomes" id="UP000758603"/>
    </source>
</evidence>
<dbReference type="SUPFAM" id="SSF81383">
    <property type="entry name" value="F-box domain"/>
    <property type="match status" value="1"/>
</dbReference>
<evidence type="ECO:0000259" key="2">
    <source>
        <dbReference type="PROSITE" id="PS50181"/>
    </source>
</evidence>
<proteinExistence type="predicted"/>
<protein>
    <recommendedName>
        <fullName evidence="2">F-box domain-containing protein</fullName>
    </recommendedName>
</protein>
<evidence type="ECO:0000256" key="1">
    <source>
        <dbReference type="SAM" id="MobiDB-lite"/>
    </source>
</evidence>
<dbReference type="CDD" id="cd09917">
    <property type="entry name" value="F-box_SF"/>
    <property type="match status" value="1"/>
</dbReference>
<sequence>MAAASSSANMMPDGERAVDEVLGHRLESSARRFDNDIPCLTLATPEGRAFDSLGSNTSSLPAPSHPSSAEPAPPGPNPFVGNETINRHQDVILSPADPQALRLACILESTTSRDQKGSLATLRGSHLEKEDRHPIRNEHSLENNVIHQDEHACTCDLHTGVGQPAVTSTDLGSGLSGSSSTVTDPGNHKTERREGRMMEAVTGVLITSGFSIARLRMMRRTSAWCQDLDLDRLPNEILMHILSFLEVCDLLATSRTNHHLRSLSLLPILHHYRLRRVRISLSSLLVSPSRPTLAELIARHIFLTHTTQISRRLARSLVTIKLSRRLPLRPSAESLVQRGVLPGEVVGGAVAPALVAQRRAVERERLKDSLRRWVGGKWRGEVRERGEGVRRWDESRGVGRVWRLRRFWERVGGDGGGGAVERAFESSGGRAAEGTS</sequence>
<feature type="region of interest" description="Disordered" evidence="1">
    <location>
        <begin position="48"/>
        <end position="83"/>
    </location>
</feature>
<dbReference type="RefSeq" id="XP_045951688.1">
    <property type="nucleotide sequence ID" value="XM_046101059.1"/>
</dbReference>
<feature type="region of interest" description="Disordered" evidence="1">
    <location>
        <begin position="416"/>
        <end position="436"/>
    </location>
</feature>
<dbReference type="InterPro" id="IPR036047">
    <property type="entry name" value="F-box-like_dom_sf"/>
</dbReference>